<feature type="active site" evidence="9">
    <location>
        <position position="183"/>
    </location>
</feature>
<comment type="function">
    <text evidence="9">Site-specific tyrosine recombinase, which acts by catalyzing the cutting and rejoining of the recombining DNA molecules. The XerC-XerD complex is essential to convert dimers of the bacterial chromosome into monomers to permit their segregation at cell division. It also contributes to the segregational stability of plasmids.</text>
</comment>
<feature type="domain" description="Tyr recombinase" evidence="11">
    <location>
        <begin position="113"/>
        <end position="299"/>
    </location>
</feature>
<dbReference type="PANTHER" id="PTHR30349:SF90">
    <property type="entry name" value="TYROSINE RECOMBINASE XERD"/>
    <property type="match status" value="1"/>
</dbReference>
<organism evidence="13 14">
    <name type="scientific">Sphingomonas sinipercae</name>
    <dbReference type="NCBI Taxonomy" id="2714944"/>
    <lineage>
        <taxon>Bacteria</taxon>
        <taxon>Pseudomonadati</taxon>
        <taxon>Pseudomonadota</taxon>
        <taxon>Alphaproteobacteria</taxon>
        <taxon>Sphingomonadales</taxon>
        <taxon>Sphingomonadaceae</taxon>
        <taxon>Sphingomonas</taxon>
    </lineage>
</organism>
<feature type="active site" evidence="9">
    <location>
        <position position="254"/>
    </location>
</feature>
<dbReference type="KEGG" id="ssin:G7078_05350"/>
<dbReference type="Pfam" id="PF00589">
    <property type="entry name" value="Phage_integrase"/>
    <property type="match status" value="1"/>
</dbReference>
<dbReference type="PROSITE" id="PS51900">
    <property type="entry name" value="CB"/>
    <property type="match status" value="1"/>
</dbReference>
<comment type="similarity">
    <text evidence="9">Belongs to the 'phage' integrase family. XerC subfamily.</text>
</comment>
<dbReference type="GO" id="GO:0051301">
    <property type="term" value="P:cell division"/>
    <property type="evidence" value="ECO:0007669"/>
    <property type="project" value="UniProtKB-KW"/>
</dbReference>
<keyword evidence="2 9" id="KW-0963">Cytoplasm</keyword>
<evidence type="ECO:0000256" key="1">
    <source>
        <dbReference type="ARBA" id="ARBA00004496"/>
    </source>
</evidence>
<dbReference type="InterPro" id="IPR010998">
    <property type="entry name" value="Integrase_recombinase_N"/>
</dbReference>
<evidence type="ECO:0000259" key="12">
    <source>
        <dbReference type="PROSITE" id="PS51900"/>
    </source>
</evidence>
<comment type="subcellular location">
    <subcellularLocation>
        <location evidence="1 9">Cytoplasm</location>
    </subcellularLocation>
</comment>
<dbReference type="PROSITE" id="PS51898">
    <property type="entry name" value="TYR_RECOMBINASE"/>
    <property type="match status" value="1"/>
</dbReference>
<dbReference type="GO" id="GO:0009037">
    <property type="term" value="F:tyrosine-based site-specific recombinase activity"/>
    <property type="evidence" value="ECO:0007669"/>
    <property type="project" value="UniProtKB-UniRule"/>
</dbReference>
<keyword evidence="3 9" id="KW-0132">Cell division</keyword>
<evidence type="ECO:0000256" key="9">
    <source>
        <dbReference type="HAMAP-Rule" id="MF_01808"/>
    </source>
</evidence>
<comment type="subunit">
    <text evidence="9">Forms a cyclic heterotetrameric complex composed of two molecules of XerC and two molecules of XerD.</text>
</comment>
<dbReference type="SUPFAM" id="SSF47823">
    <property type="entry name" value="lambda integrase-like, N-terminal domain"/>
    <property type="match status" value="1"/>
</dbReference>
<proteinExistence type="inferred from homology"/>
<evidence type="ECO:0000256" key="10">
    <source>
        <dbReference type="SAM" id="MobiDB-lite"/>
    </source>
</evidence>
<keyword evidence="7 9" id="KW-0233">DNA recombination</keyword>
<dbReference type="InterPro" id="IPR023009">
    <property type="entry name" value="Tyrosine_recombinase_XerC/XerD"/>
</dbReference>
<evidence type="ECO:0000313" key="13">
    <source>
        <dbReference type="EMBL" id="QIL02269.1"/>
    </source>
</evidence>
<dbReference type="Pfam" id="PF02899">
    <property type="entry name" value="Phage_int_SAM_1"/>
    <property type="match status" value="1"/>
</dbReference>
<name>A0A6G7ZMX4_9SPHN</name>
<dbReference type="GO" id="GO:0003677">
    <property type="term" value="F:DNA binding"/>
    <property type="evidence" value="ECO:0007669"/>
    <property type="project" value="UniProtKB-UniRule"/>
</dbReference>
<feature type="domain" description="Core-binding (CB)" evidence="12">
    <location>
        <begin position="6"/>
        <end position="97"/>
    </location>
</feature>
<dbReference type="PANTHER" id="PTHR30349">
    <property type="entry name" value="PHAGE INTEGRASE-RELATED"/>
    <property type="match status" value="1"/>
</dbReference>
<keyword evidence="14" id="KW-1185">Reference proteome</keyword>
<dbReference type="EMBL" id="CP049871">
    <property type="protein sequence ID" value="QIL02269.1"/>
    <property type="molecule type" value="Genomic_DNA"/>
</dbReference>
<dbReference type="GO" id="GO:0007059">
    <property type="term" value="P:chromosome segregation"/>
    <property type="evidence" value="ECO:0007669"/>
    <property type="project" value="UniProtKB-UniRule"/>
</dbReference>
<protein>
    <recommendedName>
        <fullName evidence="9">Tyrosine recombinase XerC</fullName>
    </recommendedName>
</protein>
<dbReference type="InterPro" id="IPR044068">
    <property type="entry name" value="CB"/>
</dbReference>
<dbReference type="InterPro" id="IPR011010">
    <property type="entry name" value="DNA_brk_join_enz"/>
</dbReference>
<dbReference type="SUPFAM" id="SSF56349">
    <property type="entry name" value="DNA breaking-rejoining enzymes"/>
    <property type="match status" value="1"/>
</dbReference>
<keyword evidence="5 9" id="KW-0229">DNA integration</keyword>
<dbReference type="InterPro" id="IPR004107">
    <property type="entry name" value="Integrase_SAM-like_N"/>
</dbReference>
<feature type="active site" evidence="9">
    <location>
        <position position="251"/>
    </location>
</feature>
<accession>A0A6G7ZMX4</accession>
<gene>
    <name evidence="9" type="primary">xerC</name>
    <name evidence="13" type="ORF">G7078_05350</name>
</gene>
<feature type="active site" evidence="9">
    <location>
        <position position="160"/>
    </location>
</feature>
<evidence type="ECO:0000256" key="5">
    <source>
        <dbReference type="ARBA" id="ARBA00022908"/>
    </source>
</evidence>
<keyword evidence="8 9" id="KW-0131">Cell cycle</keyword>
<dbReference type="InterPro" id="IPR002104">
    <property type="entry name" value="Integrase_catalytic"/>
</dbReference>
<dbReference type="Gene3D" id="1.10.443.10">
    <property type="entry name" value="Intergrase catalytic core"/>
    <property type="match status" value="1"/>
</dbReference>
<dbReference type="GO" id="GO:0006313">
    <property type="term" value="P:DNA transposition"/>
    <property type="evidence" value="ECO:0007669"/>
    <property type="project" value="UniProtKB-UniRule"/>
</dbReference>
<feature type="active site" description="O-(3'-phospho-DNA)-tyrosine intermediate" evidence="9">
    <location>
        <position position="286"/>
    </location>
</feature>
<reference evidence="13 14" key="1">
    <citation type="submission" date="2020-03" db="EMBL/GenBank/DDBJ databases">
        <title>Sphingomonas sp. nov., isolated from fish.</title>
        <authorList>
            <person name="Hyun D.-W."/>
            <person name="Bae J.-W."/>
        </authorList>
    </citation>
    <scope>NUCLEOTIDE SEQUENCE [LARGE SCALE GENOMIC DNA]</scope>
    <source>
        <strain evidence="13 14">HDW15C</strain>
    </source>
</reference>
<dbReference type="Proteomes" id="UP000502502">
    <property type="component" value="Chromosome"/>
</dbReference>
<evidence type="ECO:0000256" key="7">
    <source>
        <dbReference type="ARBA" id="ARBA00023172"/>
    </source>
</evidence>
<evidence type="ECO:0000256" key="4">
    <source>
        <dbReference type="ARBA" id="ARBA00022829"/>
    </source>
</evidence>
<evidence type="ECO:0000259" key="11">
    <source>
        <dbReference type="PROSITE" id="PS51898"/>
    </source>
</evidence>
<dbReference type="RefSeq" id="WP_166093762.1">
    <property type="nucleotide sequence ID" value="NZ_CP049871.1"/>
</dbReference>
<dbReference type="HAMAP" id="MF_01808">
    <property type="entry name" value="Recomb_XerC_XerD"/>
    <property type="match status" value="1"/>
</dbReference>
<keyword evidence="4 9" id="KW-0159">Chromosome partition</keyword>
<keyword evidence="6 9" id="KW-0238">DNA-binding</keyword>
<feature type="active site" evidence="9">
    <location>
        <position position="277"/>
    </location>
</feature>
<evidence type="ECO:0000256" key="2">
    <source>
        <dbReference type="ARBA" id="ARBA00022490"/>
    </source>
</evidence>
<sequence>MDALPHPASASVERWGKHLAHDRRRSPHTVRAYIGTAHRLIDFLGQYRGEEVALADLLQVTAQDLRAFLAARRTSGLGAASAARELSGIRAFLAFAAEIQGVKAAVPRTRAPRRPKTLPRPAAPADAVALAEDASAFASEPWIGARDLAVLLLLYGSGLRVSEALSLTARSLPLGQAIRVTGKRSKTRIVPVVPAVRQAIAEYVGLCPYPVSGDSPLFVGARGGPLSADLVRRAVRAARKRLGLPDTLTPHALRHSFATHLLARGADLRSLQELLGHASLSSTQIYTQVDAAHLLDVYRHAHPRA</sequence>
<dbReference type="GO" id="GO:0005737">
    <property type="term" value="C:cytoplasm"/>
    <property type="evidence" value="ECO:0007669"/>
    <property type="project" value="UniProtKB-SubCell"/>
</dbReference>
<evidence type="ECO:0000256" key="3">
    <source>
        <dbReference type="ARBA" id="ARBA00022618"/>
    </source>
</evidence>
<dbReference type="Gene3D" id="1.10.150.130">
    <property type="match status" value="1"/>
</dbReference>
<dbReference type="AlphaFoldDB" id="A0A6G7ZMX4"/>
<evidence type="ECO:0000256" key="6">
    <source>
        <dbReference type="ARBA" id="ARBA00023125"/>
    </source>
</evidence>
<dbReference type="InterPro" id="IPR050090">
    <property type="entry name" value="Tyrosine_recombinase_XerCD"/>
</dbReference>
<evidence type="ECO:0000313" key="14">
    <source>
        <dbReference type="Proteomes" id="UP000502502"/>
    </source>
</evidence>
<evidence type="ECO:0000256" key="8">
    <source>
        <dbReference type="ARBA" id="ARBA00023306"/>
    </source>
</evidence>
<feature type="region of interest" description="Disordered" evidence="10">
    <location>
        <begin position="1"/>
        <end position="23"/>
    </location>
</feature>
<dbReference type="InterPro" id="IPR013762">
    <property type="entry name" value="Integrase-like_cat_sf"/>
</dbReference>